<reference evidence="1 2" key="1">
    <citation type="submission" date="2015-04" db="EMBL/GenBank/DDBJ databases">
        <authorList>
            <person name="Syromyatnikov M.Y."/>
            <person name="Popov V.N."/>
        </authorList>
    </citation>
    <scope>NUCLEOTIDE SEQUENCE [LARGE SCALE GENOMIC DNA]</scope>
</reference>
<name>A0A1J1JAA1_9DIPT</name>
<dbReference type="Proteomes" id="UP000183832">
    <property type="component" value="Unassembled WGS sequence"/>
</dbReference>
<organism evidence="1 2">
    <name type="scientific">Clunio marinus</name>
    <dbReference type="NCBI Taxonomy" id="568069"/>
    <lineage>
        <taxon>Eukaryota</taxon>
        <taxon>Metazoa</taxon>
        <taxon>Ecdysozoa</taxon>
        <taxon>Arthropoda</taxon>
        <taxon>Hexapoda</taxon>
        <taxon>Insecta</taxon>
        <taxon>Pterygota</taxon>
        <taxon>Neoptera</taxon>
        <taxon>Endopterygota</taxon>
        <taxon>Diptera</taxon>
        <taxon>Nematocera</taxon>
        <taxon>Chironomoidea</taxon>
        <taxon>Chironomidae</taxon>
        <taxon>Clunio</taxon>
    </lineage>
</organism>
<accession>A0A1J1JAA1</accession>
<evidence type="ECO:0000313" key="1">
    <source>
        <dbReference type="EMBL" id="CRL07953.1"/>
    </source>
</evidence>
<dbReference type="AlphaFoldDB" id="A0A1J1JAA1"/>
<protein>
    <submittedName>
        <fullName evidence="1">CLUMA_CG021143, isoform A</fullName>
    </submittedName>
</protein>
<sequence length="182" mass="21158">MPANTCVPKLKANVYFHLIFAPYCFNDDFSSLRYLEDELLNVSITPKQGKILSLMLNWSNLYYQPFLNREYAFTLITSTKVLILTFSKLNEFTYLDLMLLKKPFVLSLICEENTTPDVNKKNVPNFFSTFLRQRQATRRRTSSGVRKEKSISETSSGTLLIDLNLKDREIDRNDLKFLPFGS</sequence>
<proteinExistence type="predicted"/>
<gene>
    <name evidence="1" type="ORF">CLUMA_CG021143</name>
</gene>
<keyword evidence="2" id="KW-1185">Reference proteome</keyword>
<evidence type="ECO:0000313" key="2">
    <source>
        <dbReference type="Proteomes" id="UP000183832"/>
    </source>
</evidence>
<dbReference type="EMBL" id="CVRI01000074">
    <property type="protein sequence ID" value="CRL07953.1"/>
    <property type="molecule type" value="Genomic_DNA"/>
</dbReference>